<name>A0A7Y0L5T0_9FIRM</name>
<dbReference type="InterPro" id="IPR027417">
    <property type="entry name" value="P-loop_NTPase"/>
</dbReference>
<dbReference type="SUPFAM" id="SSF52540">
    <property type="entry name" value="P-loop containing nucleoside triphosphate hydrolases"/>
    <property type="match status" value="1"/>
</dbReference>
<keyword evidence="2" id="KW-0547">Nucleotide-binding</keyword>
<dbReference type="GO" id="GO:0016887">
    <property type="term" value="F:ATP hydrolysis activity"/>
    <property type="evidence" value="ECO:0007669"/>
    <property type="project" value="InterPro"/>
</dbReference>
<dbReference type="PROSITE" id="PS50893">
    <property type="entry name" value="ABC_TRANSPORTER_2"/>
    <property type="match status" value="1"/>
</dbReference>
<keyword evidence="3 5" id="KW-0067">ATP-binding</keyword>
<evidence type="ECO:0000313" key="6">
    <source>
        <dbReference type="Proteomes" id="UP000533476"/>
    </source>
</evidence>
<keyword evidence="6" id="KW-1185">Reference proteome</keyword>
<dbReference type="SMART" id="SM00382">
    <property type="entry name" value="AAA"/>
    <property type="match status" value="1"/>
</dbReference>
<evidence type="ECO:0000256" key="3">
    <source>
        <dbReference type="ARBA" id="ARBA00022840"/>
    </source>
</evidence>
<dbReference type="EMBL" id="JABBVZ010000057">
    <property type="protein sequence ID" value="NMP23578.1"/>
    <property type="molecule type" value="Genomic_DNA"/>
</dbReference>
<dbReference type="InterPro" id="IPR051782">
    <property type="entry name" value="ABC_Transporter_VariousFunc"/>
</dbReference>
<evidence type="ECO:0000256" key="1">
    <source>
        <dbReference type="ARBA" id="ARBA00022448"/>
    </source>
</evidence>
<gene>
    <name evidence="5" type="ORF">HIJ39_14630</name>
</gene>
<reference evidence="5 6" key="1">
    <citation type="submission" date="2020-04" db="EMBL/GenBank/DDBJ databases">
        <authorList>
            <person name="Zhang R."/>
            <person name="Schippers A."/>
        </authorList>
    </citation>
    <scope>NUCLEOTIDE SEQUENCE [LARGE SCALE GENOMIC DNA]</scope>
    <source>
        <strain evidence="5 6">DSM 109850</strain>
    </source>
</reference>
<evidence type="ECO:0000313" key="5">
    <source>
        <dbReference type="EMBL" id="NMP23578.1"/>
    </source>
</evidence>
<dbReference type="InterPro" id="IPR003439">
    <property type="entry name" value="ABC_transporter-like_ATP-bd"/>
</dbReference>
<evidence type="ECO:0000256" key="2">
    <source>
        <dbReference type="ARBA" id="ARBA00022741"/>
    </source>
</evidence>
<proteinExistence type="predicted"/>
<dbReference type="Proteomes" id="UP000533476">
    <property type="component" value="Unassembled WGS sequence"/>
</dbReference>
<evidence type="ECO:0000259" key="4">
    <source>
        <dbReference type="PROSITE" id="PS50893"/>
    </source>
</evidence>
<protein>
    <submittedName>
        <fullName evidence="5">ABC transporter ATP-binding protein</fullName>
    </submittedName>
</protein>
<dbReference type="PANTHER" id="PTHR42939:SF1">
    <property type="entry name" value="ABC TRANSPORTER ATP-BINDING PROTEIN ALBC-RELATED"/>
    <property type="match status" value="1"/>
</dbReference>
<sequence>MSEGVLKAEKLVRVAGRLPVLNGVDLELSPGRVLALMGPNGAGKSTLLYVLAGLWSYSSGQLWRFGELLPTDNRPDPRVALLAHQSFLYSHLTLEENLLLYGRLYGVDRARARARWATERVGLQWAYHERLRTFSRGMRQRAALARVLMQDARLWLLDEPSSGLDREGRAILAALIAEAREDGVAILMTTHVLSEALRSAEALAILKAGRFVWWSANSEEWDAAQARLLGVGDGHA</sequence>
<dbReference type="Pfam" id="PF00005">
    <property type="entry name" value="ABC_tran"/>
    <property type="match status" value="1"/>
</dbReference>
<keyword evidence="1" id="KW-0813">Transport</keyword>
<organism evidence="5 6">
    <name type="scientific">Sulfobacillus harzensis</name>
    <dbReference type="NCBI Taxonomy" id="2729629"/>
    <lineage>
        <taxon>Bacteria</taxon>
        <taxon>Bacillati</taxon>
        <taxon>Bacillota</taxon>
        <taxon>Clostridia</taxon>
        <taxon>Eubacteriales</taxon>
        <taxon>Clostridiales Family XVII. Incertae Sedis</taxon>
        <taxon>Sulfobacillus</taxon>
    </lineage>
</organism>
<dbReference type="InterPro" id="IPR003593">
    <property type="entry name" value="AAA+_ATPase"/>
</dbReference>
<comment type="caution">
    <text evidence="5">The sequence shown here is derived from an EMBL/GenBank/DDBJ whole genome shotgun (WGS) entry which is preliminary data.</text>
</comment>
<dbReference type="CDD" id="cd03230">
    <property type="entry name" value="ABC_DR_subfamily_A"/>
    <property type="match status" value="1"/>
</dbReference>
<dbReference type="Gene3D" id="3.40.50.300">
    <property type="entry name" value="P-loop containing nucleotide triphosphate hydrolases"/>
    <property type="match status" value="1"/>
</dbReference>
<dbReference type="PANTHER" id="PTHR42939">
    <property type="entry name" value="ABC TRANSPORTER ATP-BINDING PROTEIN ALBC-RELATED"/>
    <property type="match status" value="1"/>
</dbReference>
<accession>A0A7Y0L5T0</accession>
<dbReference type="RefSeq" id="WP_169100984.1">
    <property type="nucleotide sequence ID" value="NZ_JABBVZ010000057.1"/>
</dbReference>
<feature type="domain" description="ABC transporter" evidence="4">
    <location>
        <begin position="6"/>
        <end position="233"/>
    </location>
</feature>
<dbReference type="AlphaFoldDB" id="A0A7Y0L5T0"/>
<dbReference type="GO" id="GO:0005524">
    <property type="term" value="F:ATP binding"/>
    <property type="evidence" value="ECO:0007669"/>
    <property type="project" value="UniProtKB-KW"/>
</dbReference>